<keyword evidence="2" id="KW-1185">Reference proteome</keyword>
<dbReference type="AlphaFoldDB" id="A0A090AIM8"/>
<protein>
    <recommendedName>
        <fullName evidence="3">Phage-related protein</fullName>
    </recommendedName>
</protein>
<accession>A0A090AIM8</accession>
<sequence length="107" mass="12449">MPRSKVGNAYPTLSAKPAQKTAWVLQLIEELDVIPSQYFKKLVNTDDIWEIRIQLGGNIFRILGFLDGEYLVILNHAFQKKTQKTPLNEIKIAENRKRDYFSRKQVT</sequence>
<dbReference type="KEGG" id="tig:THII_0398"/>
<dbReference type="OrthoDB" id="3233388at2"/>
<dbReference type="HOGENOM" id="CLU_122734_5_1_6"/>
<reference evidence="1" key="1">
    <citation type="journal article" date="2014" name="ISME J.">
        <title>Ecophysiology of Thioploca ingrica as revealed by the complete genome sequence supplemented with proteomic evidence.</title>
        <authorList>
            <person name="Kojima H."/>
            <person name="Ogura Y."/>
            <person name="Yamamoto N."/>
            <person name="Togashi T."/>
            <person name="Mori H."/>
            <person name="Watanabe T."/>
            <person name="Nemoto F."/>
            <person name="Kurokawa K."/>
            <person name="Hayashi T."/>
            <person name="Fukui M."/>
        </authorList>
    </citation>
    <scope>NUCLEOTIDE SEQUENCE [LARGE SCALE GENOMIC DNA]</scope>
</reference>
<evidence type="ECO:0008006" key="3">
    <source>
        <dbReference type="Google" id="ProtNLM"/>
    </source>
</evidence>
<dbReference type="STRING" id="40754.THII_0398"/>
<dbReference type="EMBL" id="AP014633">
    <property type="protein sequence ID" value="BAP54695.1"/>
    <property type="molecule type" value="Genomic_DNA"/>
</dbReference>
<name>A0A090AIM8_9GAMM</name>
<evidence type="ECO:0000313" key="1">
    <source>
        <dbReference type="EMBL" id="BAP54695.1"/>
    </source>
</evidence>
<dbReference type="Proteomes" id="UP000031623">
    <property type="component" value="Chromosome"/>
</dbReference>
<dbReference type="InterPro" id="IPR009241">
    <property type="entry name" value="HigB-like"/>
</dbReference>
<evidence type="ECO:0000313" key="2">
    <source>
        <dbReference type="Proteomes" id="UP000031623"/>
    </source>
</evidence>
<dbReference type="Pfam" id="PF05973">
    <property type="entry name" value="Gp49"/>
    <property type="match status" value="1"/>
</dbReference>
<proteinExistence type="predicted"/>
<gene>
    <name evidence="1" type="ORF">THII_0398</name>
</gene>
<organism evidence="1 2">
    <name type="scientific">Thioploca ingrica</name>
    <dbReference type="NCBI Taxonomy" id="40754"/>
    <lineage>
        <taxon>Bacteria</taxon>
        <taxon>Pseudomonadati</taxon>
        <taxon>Pseudomonadota</taxon>
        <taxon>Gammaproteobacteria</taxon>
        <taxon>Thiotrichales</taxon>
        <taxon>Thiotrichaceae</taxon>
        <taxon>Thioploca</taxon>
    </lineage>
</organism>